<evidence type="ECO:0008006" key="3">
    <source>
        <dbReference type="Google" id="ProtNLM"/>
    </source>
</evidence>
<sequence>MIKLSRPDCPRELELRKKELTDDYKVTKKSVWKKKFITEPLLKMSYEKCAFCECKLVEEGKYMQVEHFHHKNSYEDEVVDWSNLLPICIRCNTHKLDHDTYENEIIDPTIKNPKDHLLFHKYRILGKDTIGKLTVEVLDLNNTTEIATPRFQIGNGIYEKLEEILVIIDNYIETANDSLEKAKVIRKVKSTLKKGTEVGIYSATVATVLLNAPDYQVMKAEMQRKNIWTNQIQDIEDSITKIALDVR</sequence>
<comment type="caution">
    <text evidence="1">The sequence shown here is derived from an EMBL/GenBank/DDBJ whole genome shotgun (WGS) entry which is preliminary data.</text>
</comment>
<dbReference type="STRING" id="1324314.BVG16_28825"/>
<dbReference type="InterPro" id="IPR003615">
    <property type="entry name" value="HNH_nuc"/>
</dbReference>
<dbReference type="AlphaFoldDB" id="A0A1T2X0S2"/>
<accession>A0A1T2X0S2</accession>
<dbReference type="OrthoDB" id="9816185at2"/>
<keyword evidence="2" id="KW-1185">Reference proteome</keyword>
<dbReference type="Gene3D" id="1.10.30.50">
    <property type="match status" value="1"/>
</dbReference>
<name>A0A1T2X0S2_9BACL</name>
<organism evidence="1 2">
    <name type="scientific">Paenibacillus selenitireducens</name>
    <dbReference type="NCBI Taxonomy" id="1324314"/>
    <lineage>
        <taxon>Bacteria</taxon>
        <taxon>Bacillati</taxon>
        <taxon>Bacillota</taxon>
        <taxon>Bacilli</taxon>
        <taxon>Bacillales</taxon>
        <taxon>Paenibacillaceae</taxon>
        <taxon>Paenibacillus</taxon>
    </lineage>
</organism>
<proteinExistence type="predicted"/>
<reference evidence="1 2" key="1">
    <citation type="submission" date="2017-01" db="EMBL/GenBank/DDBJ databases">
        <title>Genome analysis of Paenibacillus selenitrireducens ES3-24.</title>
        <authorList>
            <person name="Xu D."/>
            <person name="Yao R."/>
            <person name="Zheng S."/>
        </authorList>
    </citation>
    <scope>NUCLEOTIDE SEQUENCE [LARGE SCALE GENOMIC DNA]</scope>
    <source>
        <strain evidence="1 2">ES3-24</strain>
    </source>
</reference>
<evidence type="ECO:0000313" key="1">
    <source>
        <dbReference type="EMBL" id="OPA73467.1"/>
    </source>
</evidence>
<protein>
    <recommendedName>
        <fullName evidence="3">HNH nuclease domain-containing protein</fullName>
    </recommendedName>
</protein>
<dbReference type="RefSeq" id="WP_078502652.1">
    <property type="nucleotide sequence ID" value="NZ_MSZX01000017.1"/>
</dbReference>
<evidence type="ECO:0000313" key="2">
    <source>
        <dbReference type="Proteomes" id="UP000190188"/>
    </source>
</evidence>
<dbReference type="Proteomes" id="UP000190188">
    <property type="component" value="Unassembled WGS sequence"/>
</dbReference>
<gene>
    <name evidence="1" type="ORF">BVG16_28825</name>
</gene>
<dbReference type="CDD" id="cd00085">
    <property type="entry name" value="HNHc"/>
    <property type="match status" value="1"/>
</dbReference>
<dbReference type="EMBL" id="MSZX01000017">
    <property type="protein sequence ID" value="OPA73467.1"/>
    <property type="molecule type" value="Genomic_DNA"/>
</dbReference>